<evidence type="ECO:0000313" key="1">
    <source>
        <dbReference type="EMBL" id="KAG0438765.1"/>
    </source>
</evidence>
<accession>A0AC60QRR3</accession>
<proteinExistence type="predicted"/>
<reference evidence="1 2" key="1">
    <citation type="journal article" date="2020" name="Cell">
        <title>Large-Scale Comparative Analyses of Tick Genomes Elucidate Their Genetic Diversity and Vector Capacities.</title>
        <authorList>
            <consortium name="Tick Genome and Microbiome Consortium (TIGMIC)"/>
            <person name="Jia N."/>
            <person name="Wang J."/>
            <person name="Shi W."/>
            <person name="Du L."/>
            <person name="Sun Y."/>
            <person name="Zhan W."/>
            <person name="Jiang J.F."/>
            <person name="Wang Q."/>
            <person name="Zhang B."/>
            <person name="Ji P."/>
            <person name="Bell-Sakyi L."/>
            <person name="Cui X.M."/>
            <person name="Yuan T.T."/>
            <person name="Jiang B.G."/>
            <person name="Yang W.F."/>
            <person name="Lam T.T."/>
            <person name="Chang Q.C."/>
            <person name="Ding S.J."/>
            <person name="Wang X.J."/>
            <person name="Zhu J.G."/>
            <person name="Ruan X.D."/>
            <person name="Zhao L."/>
            <person name="Wei J.T."/>
            <person name="Ye R.Z."/>
            <person name="Que T.C."/>
            <person name="Du C.H."/>
            <person name="Zhou Y.H."/>
            <person name="Cheng J.X."/>
            <person name="Dai P.F."/>
            <person name="Guo W.B."/>
            <person name="Han X.H."/>
            <person name="Huang E.J."/>
            <person name="Li L.F."/>
            <person name="Wei W."/>
            <person name="Gao Y.C."/>
            <person name="Liu J.Z."/>
            <person name="Shao H.Z."/>
            <person name="Wang X."/>
            <person name="Wang C.C."/>
            <person name="Yang T.C."/>
            <person name="Huo Q.B."/>
            <person name="Li W."/>
            <person name="Chen H.Y."/>
            <person name="Chen S.E."/>
            <person name="Zhou L.G."/>
            <person name="Ni X.B."/>
            <person name="Tian J.H."/>
            <person name="Sheng Y."/>
            <person name="Liu T."/>
            <person name="Pan Y.S."/>
            <person name="Xia L.Y."/>
            <person name="Li J."/>
            <person name="Zhao F."/>
            <person name="Cao W.C."/>
        </authorList>
    </citation>
    <scope>NUCLEOTIDE SEQUENCE [LARGE SCALE GENOMIC DNA]</scope>
    <source>
        <strain evidence="1">Iper-2018</strain>
    </source>
</reference>
<keyword evidence="2" id="KW-1185">Reference proteome</keyword>
<dbReference type="Proteomes" id="UP000805193">
    <property type="component" value="Unassembled WGS sequence"/>
</dbReference>
<protein>
    <submittedName>
        <fullName evidence="1">Uncharacterized protein</fullName>
    </submittedName>
</protein>
<organism evidence="1 2">
    <name type="scientific">Ixodes persulcatus</name>
    <name type="common">Taiga tick</name>
    <dbReference type="NCBI Taxonomy" id="34615"/>
    <lineage>
        <taxon>Eukaryota</taxon>
        <taxon>Metazoa</taxon>
        <taxon>Ecdysozoa</taxon>
        <taxon>Arthropoda</taxon>
        <taxon>Chelicerata</taxon>
        <taxon>Arachnida</taxon>
        <taxon>Acari</taxon>
        <taxon>Parasitiformes</taxon>
        <taxon>Ixodida</taxon>
        <taxon>Ixodoidea</taxon>
        <taxon>Ixodidae</taxon>
        <taxon>Ixodinae</taxon>
        <taxon>Ixodes</taxon>
    </lineage>
</organism>
<sequence length="640" mass="68651">MGSAIQLRALVSARCKGQRDQIPDLVMTGTEEQGVQNPVQGTQTPVAGWIPTDQHPPCHLGVEQCALLQRTPVYEKRGPKWCIASPGGPRRVQTYPGLGSTTRMPFSPDTGKPRTAIRGRASPHGSGSVETPLSKHLLSQARAFGVVVPSGTSPDDLIHAVAGVVGLPEVYSAQHLGAQSYEIVINSRSAAAKLNEAGVVTIASTQVPIVPAGPQVTNVTCMFLPTYVRNDLLVQALSAHGKGLEITHATYRSTPTVKTGTRYVRIEMKESDPVPNFLRIGGHRATFDYPGIKRVCRRCRQEGHIRVNCTTQHCGRCSVFRHATKGCTSDCRRCGGSHATVDCVARRSYSSMVAGTASSDFPALSPAHEVTPPRPAAQTEAPTALTKPQANVYPENSQSAPSGGQPPPAPLLDATGAVAPETQLVAPAPSLSAVDTYTPWSEVTEDPEVSSDGERLVIMEEESPVTEDRSLSSLGAPSTSVAPVTAGNKDLTNSSEPSDLAGNSDPTDARRGQARDAKRVISSSGFRSPRSRNKAGRRPKKPRPSSRDTSFSSAEDVYGKCEDCGNQEEGTWRHVYWECPANPLPATLRIEDGLPVWETLLAAEDIGTQLEVISRAQKIEDKWKKRLCMRQSHTPNPSNP</sequence>
<name>A0AC60QRR3_IXOPE</name>
<comment type="caution">
    <text evidence="1">The sequence shown here is derived from an EMBL/GenBank/DDBJ whole genome shotgun (WGS) entry which is preliminary data.</text>
</comment>
<dbReference type="EMBL" id="JABSTQ010005681">
    <property type="protein sequence ID" value="KAG0438765.1"/>
    <property type="molecule type" value="Genomic_DNA"/>
</dbReference>
<evidence type="ECO:0000313" key="2">
    <source>
        <dbReference type="Proteomes" id="UP000805193"/>
    </source>
</evidence>
<gene>
    <name evidence="1" type="ORF">HPB47_016884</name>
</gene>